<keyword evidence="2" id="KW-1185">Reference proteome</keyword>
<sequence length="513" mass="59350">MRARNQQRFDDDGIRRLPRECWGLIINRMNSYHYLEDLSLVCKEFLSITNEARRTLRIFNRETIPLFPKLIQRFSKLKSIDLARIRGKELNTLLHQIADSGLNLQELSMSPPLYDDDDDDYYYNDDEEKEKTCGFPDDLPNQLSDALRHLGSNMNCLKVFKCTGWFNFCDEYLLAIADSMPLLEELDISTNICSYGRSVTDDALETIGTTLKLRKLRRLDFSGHYNISFNCFRTYFTDLKLEKLSVVYSFLHMDSDLVWRGDIDFDFVLRNYRDLVSLKVGKISLPQCTIPVKSFALARSLQELEFCFVEVSFQLCSSIAEARLPLRKFVFSHCKIDSSNSFDALSSLFAAYPSLESLKLENNTFPFCKGHLYLDDKRMSDLSQNLRNLRYLNISGLNCSTTSLTFYTLARNCPLLQVLEMQMSFSRKQEGSSSSINNSTIDHLHGSSVKNHDHIKFLNLSWSYSLDDQLLENLTVICPNLEFLHVTDCPGLTSGSSKRKILKRWFKNMEITM</sequence>
<dbReference type="PANTHER" id="PTHR13318">
    <property type="entry name" value="PARTNER OF PAIRED, ISOFORM B-RELATED"/>
    <property type="match status" value="1"/>
</dbReference>
<evidence type="ECO:0000313" key="1">
    <source>
        <dbReference type="EMBL" id="KAJ7962810.1"/>
    </source>
</evidence>
<protein>
    <submittedName>
        <fullName evidence="1">F-box/LRR-repeat protein</fullName>
    </submittedName>
</protein>
<dbReference type="Gene3D" id="3.80.10.10">
    <property type="entry name" value="Ribonuclease Inhibitor"/>
    <property type="match status" value="2"/>
</dbReference>
<dbReference type="PANTHER" id="PTHR13318:SF106">
    <property type="entry name" value="F-BOX_LRR-REPEAT PROTEIN 2"/>
    <property type="match status" value="1"/>
</dbReference>
<dbReference type="GO" id="GO:0031146">
    <property type="term" value="P:SCF-dependent proteasomal ubiquitin-dependent protein catabolic process"/>
    <property type="evidence" value="ECO:0007669"/>
    <property type="project" value="TreeGrafter"/>
</dbReference>
<dbReference type="Proteomes" id="UP001163823">
    <property type="component" value="Chromosome 7"/>
</dbReference>
<accession>A0AAD7LR36</accession>
<organism evidence="1 2">
    <name type="scientific">Quillaja saponaria</name>
    <name type="common">Soap bark tree</name>
    <dbReference type="NCBI Taxonomy" id="32244"/>
    <lineage>
        <taxon>Eukaryota</taxon>
        <taxon>Viridiplantae</taxon>
        <taxon>Streptophyta</taxon>
        <taxon>Embryophyta</taxon>
        <taxon>Tracheophyta</taxon>
        <taxon>Spermatophyta</taxon>
        <taxon>Magnoliopsida</taxon>
        <taxon>eudicotyledons</taxon>
        <taxon>Gunneridae</taxon>
        <taxon>Pentapetalae</taxon>
        <taxon>rosids</taxon>
        <taxon>fabids</taxon>
        <taxon>Fabales</taxon>
        <taxon>Quillajaceae</taxon>
        <taxon>Quillaja</taxon>
    </lineage>
</organism>
<dbReference type="InterPro" id="IPR032675">
    <property type="entry name" value="LRR_dom_sf"/>
</dbReference>
<dbReference type="GO" id="GO:0019005">
    <property type="term" value="C:SCF ubiquitin ligase complex"/>
    <property type="evidence" value="ECO:0007669"/>
    <property type="project" value="TreeGrafter"/>
</dbReference>
<reference evidence="1" key="1">
    <citation type="journal article" date="2023" name="Science">
        <title>Elucidation of the pathway for biosynthesis of saponin adjuvants from the soapbark tree.</title>
        <authorList>
            <person name="Reed J."/>
            <person name="Orme A."/>
            <person name="El-Demerdash A."/>
            <person name="Owen C."/>
            <person name="Martin L.B.B."/>
            <person name="Misra R.C."/>
            <person name="Kikuchi S."/>
            <person name="Rejzek M."/>
            <person name="Martin A.C."/>
            <person name="Harkess A."/>
            <person name="Leebens-Mack J."/>
            <person name="Louveau T."/>
            <person name="Stephenson M.J."/>
            <person name="Osbourn A."/>
        </authorList>
    </citation>
    <scope>NUCLEOTIDE SEQUENCE</scope>
    <source>
        <strain evidence="1">S10</strain>
    </source>
</reference>
<dbReference type="AlphaFoldDB" id="A0AAD7LR36"/>
<gene>
    <name evidence="1" type="ORF">O6P43_017986</name>
</gene>
<comment type="caution">
    <text evidence="1">The sequence shown here is derived from an EMBL/GenBank/DDBJ whole genome shotgun (WGS) entry which is preliminary data.</text>
</comment>
<dbReference type="SUPFAM" id="SSF52047">
    <property type="entry name" value="RNI-like"/>
    <property type="match status" value="2"/>
</dbReference>
<name>A0AAD7LR36_QUISA</name>
<dbReference type="KEGG" id="qsa:O6P43_017986"/>
<proteinExistence type="predicted"/>
<evidence type="ECO:0000313" key="2">
    <source>
        <dbReference type="Proteomes" id="UP001163823"/>
    </source>
</evidence>
<dbReference type="EMBL" id="JARAOO010000007">
    <property type="protein sequence ID" value="KAJ7962810.1"/>
    <property type="molecule type" value="Genomic_DNA"/>
</dbReference>